<organism evidence="5 6">
    <name type="scientific">Rhodamnia argentea</name>
    <dbReference type="NCBI Taxonomy" id="178133"/>
    <lineage>
        <taxon>Eukaryota</taxon>
        <taxon>Viridiplantae</taxon>
        <taxon>Streptophyta</taxon>
        <taxon>Embryophyta</taxon>
        <taxon>Tracheophyta</taxon>
        <taxon>Spermatophyta</taxon>
        <taxon>Magnoliopsida</taxon>
        <taxon>eudicotyledons</taxon>
        <taxon>Gunneridae</taxon>
        <taxon>Pentapetalae</taxon>
        <taxon>rosids</taxon>
        <taxon>malvids</taxon>
        <taxon>Myrtales</taxon>
        <taxon>Myrtaceae</taxon>
        <taxon>Myrtoideae</taxon>
        <taxon>Myrteae</taxon>
        <taxon>Australasian group</taxon>
        <taxon>Rhodamnia</taxon>
    </lineage>
</organism>
<evidence type="ECO:0000313" key="5">
    <source>
        <dbReference type="Proteomes" id="UP000827889"/>
    </source>
</evidence>
<proteinExistence type="predicted"/>
<feature type="region of interest" description="Disordered" evidence="2">
    <location>
        <begin position="1393"/>
        <end position="1414"/>
    </location>
</feature>
<dbReference type="InterPro" id="IPR022075">
    <property type="entry name" value="Symplekin_C"/>
</dbReference>
<dbReference type="KEGG" id="rarg:115739503"/>
<dbReference type="GeneID" id="115739503"/>
<feature type="domain" description="Symplekin C-terminal" evidence="4">
    <location>
        <begin position="1176"/>
        <end position="1354"/>
    </location>
</feature>
<dbReference type="Proteomes" id="UP000827889">
    <property type="component" value="Chromosome 2"/>
</dbReference>
<dbReference type="PANTHER" id="PTHR47184:SF3">
    <property type="entry name" value="PHOSPHATIDYLINOSITOL 3-AND 4-KINASE FAMILY PROTEIN-RELATED"/>
    <property type="match status" value="1"/>
</dbReference>
<evidence type="ECO:0000259" key="3">
    <source>
        <dbReference type="Pfam" id="PF11935"/>
    </source>
</evidence>
<feature type="coiled-coil region" evidence="1">
    <location>
        <begin position="393"/>
        <end position="423"/>
    </location>
</feature>
<dbReference type="SUPFAM" id="SSF48371">
    <property type="entry name" value="ARM repeat"/>
    <property type="match status" value="1"/>
</dbReference>
<accession>A0A8B8P1Q5</accession>
<feature type="compositionally biased region" description="Low complexity" evidence="2">
    <location>
        <begin position="1035"/>
        <end position="1044"/>
    </location>
</feature>
<evidence type="ECO:0000259" key="4">
    <source>
        <dbReference type="Pfam" id="PF12295"/>
    </source>
</evidence>
<protein>
    <submittedName>
        <fullName evidence="6">Uncharacterized protein LOC115739503</fullName>
    </submittedName>
</protein>
<feature type="non-terminal residue" evidence="6">
    <location>
        <position position="1"/>
    </location>
</feature>
<feature type="region of interest" description="Disordered" evidence="2">
    <location>
        <begin position="1020"/>
        <end position="1044"/>
    </location>
</feature>
<sequence length="1414" mass="153976">RLVYLCLSPCVDPETVFRSSSSSLIPFASKAFLFLCTTRSRLSLSPFHETTKPRHPDTETSVATLQTLRRIPNPPAVARIASPRMASRDQALSLLAAANNHGDLAVKLSSLRQAKDILLSIDSPLASELLPYLAELQSSPESLVRKSLVETVEELGLKMLEHSCVLMPVLLAYTRDVDCMVAKQSIISGSKIFCRVLEEMAVQLNIRGKIERWLEDIWLSMLKFRDNIVAKAMEPGIISTRLLALKFLERYVLLFTPDNNDLGKPLPEGGQVFNISRLTGRHSIMDPVLFVSEAGMILDYLLDMLASSLPGCLAIAVINCLASIGRKRPQHFSTVFSALFAFNLNCETEKGYHAASVRYSMRTAFLGFLRCTSPAILESRERLLGTLRAMNAGDAAEQVIRQVEKLARNAERASRDARFLKEDHSSSQMSTHGSLIKKRPISQDEEMLAHNLEVASKRGRYIADTNSTFPGQQTADSGHGSTSANGVTPNVSMLNGDLSPVEQMIAMIGALLAEGERGAESLEILISKIHPDLLADIVITNMKHLPKIPPPLIRLGKSEVTGQLGSASSPAQVMAPSFLPANSIPSPKSATQIPYSSASITSESFPEASIVSSVPADSKRDPRRDPRRQDPRLVVPPEAALPTVDDSGDVQSKLDESNSNKPQLSVMVGVKTASSPLIFRKKSDDEILGSSLHDTSELIPKEEVPDDFKETEPTSEVGLSSDVAFSSEQITEDDIVKAEDMQMDESETPSNVALDQCPPAVANMAAFEETGKDLPVVPSYIELNGEQEANIRKLLFKQIIESCKRPNGKECGCMGMSLIARLVAQSAADDDLVGILKNHILEDYQLQKGHELVLEVLYYLHSISGSDSAESSVYAVTYEKFLLEVAESLLLKFPASDKSLNRLLGEAPVLPSSVLKLLDDLCNSDISDYLGKSLRDADRVTQGLGAVWSLILGRSHCRQSCLDIALKCALHSQEEIRAKAIRLVANKLFQLSYVAETIENFAKSMLFSAVNQNASDVEVCQPGSNEQADEGKIGSQSTSSSSSQVPFSEAATFEGESTGGAQPLGQGISSLSLSEAQRLVSLFFALCMKKPSLLRLVFDAYGQAPRPVKQAVHRQIPILIRALGSSYSELLQIIADPPQGSENLLMLVLQILTEETVPSPDLITTIKHLYETKLKDVSILIPMLPSFSKSEVLPIFPGLVNLPPEKFQKALAHILQGSAHTGPALTPAEVLVAIHDIVPEKDAVSLKKVMDACSACFEQRTVFTQQVLAKALNQMVDRTPLPLLFMRTVIQAIDAFPALVDFVMEILSKLVNKQVWKMPKLWVGFLKCVSQTQPHSFGVLLQLPPPQLESSLNKYANLRGPLAAFASQPNIRASLPRTTLSVLGLTSESHVPQPHVSASLASGASTSVHGTTMT</sequence>
<dbReference type="InterPro" id="IPR011989">
    <property type="entry name" value="ARM-like"/>
</dbReference>
<dbReference type="RefSeq" id="XP_030528484.2">
    <property type="nucleotide sequence ID" value="XM_030672624.2"/>
</dbReference>
<dbReference type="Pfam" id="PF11935">
    <property type="entry name" value="SYMPK_PTA1_N"/>
    <property type="match status" value="1"/>
</dbReference>
<feature type="region of interest" description="Disordered" evidence="2">
    <location>
        <begin position="464"/>
        <end position="488"/>
    </location>
</feature>
<keyword evidence="1" id="KW-0175">Coiled coil</keyword>
<reference evidence="5" key="1">
    <citation type="submission" date="2025-05" db="UniProtKB">
        <authorList>
            <consortium name="RefSeq"/>
        </authorList>
    </citation>
    <scope>NUCLEOTIDE SEQUENCE [LARGE SCALE GENOMIC DNA]</scope>
</reference>
<dbReference type="Gene3D" id="1.25.10.10">
    <property type="entry name" value="Leucine-rich Repeat Variant"/>
    <property type="match status" value="1"/>
</dbReference>
<evidence type="ECO:0000313" key="6">
    <source>
        <dbReference type="RefSeq" id="XP_030528484.2"/>
    </source>
</evidence>
<dbReference type="InterPro" id="IPR016024">
    <property type="entry name" value="ARM-type_fold"/>
</dbReference>
<feature type="region of interest" description="Disordered" evidence="2">
    <location>
        <begin position="606"/>
        <end position="662"/>
    </location>
</feature>
<feature type="compositionally biased region" description="Basic and acidic residues" evidence="2">
    <location>
        <begin position="617"/>
        <end position="631"/>
    </location>
</feature>
<dbReference type="PANTHER" id="PTHR47184">
    <property type="entry name" value="PHOSPHATIDYLINOSITOL 3-AND 4-KINASE FAMILY PROTEIN-RELATED"/>
    <property type="match status" value="1"/>
</dbReference>
<gene>
    <name evidence="6" type="primary">LOC115739503</name>
</gene>
<evidence type="ECO:0000256" key="1">
    <source>
        <dbReference type="SAM" id="Coils"/>
    </source>
</evidence>
<dbReference type="InterPro" id="IPR032460">
    <property type="entry name" value="Symplekin/Pta1_N"/>
</dbReference>
<keyword evidence="5" id="KW-1185">Reference proteome</keyword>
<name>A0A8B8P1Q5_9MYRT</name>
<evidence type="ECO:0000256" key="2">
    <source>
        <dbReference type="SAM" id="MobiDB-lite"/>
    </source>
</evidence>
<feature type="domain" description="Symplekin/Pta1 N-terminal" evidence="3">
    <location>
        <begin position="180"/>
        <end position="391"/>
    </location>
</feature>
<feature type="compositionally biased region" description="Polar residues" evidence="2">
    <location>
        <begin position="1399"/>
        <end position="1414"/>
    </location>
</feature>
<dbReference type="Pfam" id="PF12295">
    <property type="entry name" value="Symplekin_C"/>
    <property type="match status" value="1"/>
</dbReference>
<reference evidence="6" key="2">
    <citation type="submission" date="2025-08" db="UniProtKB">
        <authorList>
            <consortium name="RefSeq"/>
        </authorList>
    </citation>
    <scope>IDENTIFICATION</scope>
    <source>
        <tissue evidence="6">Leaf</tissue>
    </source>
</reference>